<evidence type="ECO:0000259" key="8">
    <source>
        <dbReference type="PROSITE" id="PS50240"/>
    </source>
</evidence>
<evidence type="ECO:0000313" key="9">
    <source>
        <dbReference type="EMBL" id="CAG2246309.1"/>
    </source>
</evidence>
<dbReference type="SMART" id="SM00020">
    <property type="entry name" value="Tryp_SPc"/>
    <property type="match status" value="1"/>
</dbReference>
<name>A0A8S3UJN9_MYTED</name>
<protein>
    <submittedName>
        <fullName evidence="9">CTRB</fullName>
        <ecNumber evidence="9">3.4.21.1</ecNumber>
    </submittedName>
</protein>
<dbReference type="GO" id="GO:0004252">
    <property type="term" value="F:serine-type endopeptidase activity"/>
    <property type="evidence" value="ECO:0007669"/>
    <property type="project" value="UniProtKB-EC"/>
</dbReference>
<evidence type="ECO:0000256" key="6">
    <source>
        <dbReference type="RuleBase" id="RU363034"/>
    </source>
</evidence>
<dbReference type="InterPro" id="IPR033116">
    <property type="entry name" value="TRYPSIN_SER"/>
</dbReference>
<sequence length="301" mass="32978">MPSCAGSNSNQIQVSTAASVKIVNGDDADIEDHPWMVSFQIRKSGGNYAHECGGAIIDKSWVLTAAHCNLFRHEAKNMRIAAGSSFLSQMTENIPVKKFYLQDKYNSDTGLQNDLMLLQLQKPLKFGSTINKIDLDTNVGHNYTGEVCTITGWGKTDAKGKNNPARLQVQYMPVVTNAHCNSTWFLFTKYSLYHGAYSNFICLQDNDKDSCQGDSGGPLVCSNMLVGALSFGAPTCNGSLPSVHTKISPYLDWIKDKINTKNNKNKKDKKKKKNDNKGKLDGKGKSEGKGKVKGKGKGKKN</sequence>
<keyword evidence="5" id="KW-1015">Disulfide bond</keyword>
<dbReference type="PRINTS" id="PR00722">
    <property type="entry name" value="CHYMOTRYPSIN"/>
</dbReference>
<keyword evidence="3 6" id="KW-0378">Hydrolase</keyword>
<dbReference type="SUPFAM" id="SSF50494">
    <property type="entry name" value="Trypsin-like serine proteases"/>
    <property type="match status" value="1"/>
</dbReference>
<dbReference type="Pfam" id="PF00089">
    <property type="entry name" value="Trypsin"/>
    <property type="match status" value="1"/>
</dbReference>
<evidence type="ECO:0000313" key="10">
    <source>
        <dbReference type="Proteomes" id="UP000683360"/>
    </source>
</evidence>
<feature type="domain" description="Peptidase S1" evidence="8">
    <location>
        <begin position="22"/>
        <end position="259"/>
    </location>
</feature>
<dbReference type="InterPro" id="IPR001254">
    <property type="entry name" value="Trypsin_dom"/>
</dbReference>
<evidence type="ECO:0000256" key="5">
    <source>
        <dbReference type="ARBA" id="ARBA00023157"/>
    </source>
</evidence>
<dbReference type="GO" id="GO:0006508">
    <property type="term" value="P:proteolysis"/>
    <property type="evidence" value="ECO:0007669"/>
    <property type="project" value="UniProtKB-KW"/>
</dbReference>
<dbReference type="EMBL" id="CAJPWZ010002853">
    <property type="protein sequence ID" value="CAG2246309.1"/>
    <property type="molecule type" value="Genomic_DNA"/>
</dbReference>
<keyword evidence="2 6" id="KW-0645">Protease</keyword>
<evidence type="ECO:0000256" key="3">
    <source>
        <dbReference type="ARBA" id="ARBA00022801"/>
    </source>
</evidence>
<dbReference type="PANTHER" id="PTHR24276">
    <property type="entry name" value="POLYSERASE-RELATED"/>
    <property type="match status" value="1"/>
</dbReference>
<evidence type="ECO:0000256" key="7">
    <source>
        <dbReference type="SAM" id="MobiDB-lite"/>
    </source>
</evidence>
<accession>A0A8S3UJN9</accession>
<feature type="compositionally biased region" description="Basic residues" evidence="7">
    <location>
        <begin position="263"/>
        <end position="274"/>
    </location>
</feature>
<dbReference type="InterPro" id="IPR050430">
    <property type="entry name" value="Peptidase_S1"/>
</dbReference>
<dbReference type="PROSITE" id="PS00135">
    <property type="entry name" value="TRYPSIN_SER"/>
    <property type="match status" value="1"/>
</dbReference>
<dbReference type="FunFam" id="2.40.10.10:FF:000036">
    <property type="entry name" value="Trypsin beta"/>
    <property type="match status" value="1"/>
</dbReference>
<reference evidence="9" key="1">
    <citation type="submission" date="2021-03" db="EMBL/GenBank/DDBJ databases">
        <authorList>
            <person name="Bekaert M."/>
        </authorList>
    </citation>
    <scope>NUCLEOTIDE SEQUENCE</scope>
</reference>
<evidence type="ECO:0000256" key="2">
    <source>
        <dbReference type="ARBA" id="ARBA00022670"/>
    </source>
</evidence>
<dbReference type="AlphaFoldDB" id="A0A8S3UJN9"/>
<dbReference type="PROSITE" id="PS50240">
    <property type="entry name" value="TRYPSIN_DOM"/>
    <property type="match status" value="1"/>
</dbReference>
<feature type="compositionally biased region" description="Basic and acidic residues" evidence="7">
    <location>
        <begin position="275"/>
        <end position="290"/>
    </location>
</feature>
<dbReference type="InterPro" id="IPR001314">
    <property type="entry name" value="Peptidase_S1A"/>
</dbReference>
<evidence type="ECO:0000256" key="1">
    <source>
        <dbReference type="ARBA" id="ARBA00007664"/>
    </source>
</evidence>
<dbReference type="EC" id="3.4.21.1" evidence="9"/>
<dbReference type="InterPro" id="IPR043504">
    <property type="entry name" value="Peptidase_S1_PA_chymotrypsin"/>
</dbReference>
<proteinExistence type="inferred from homology"/>
<keyword evidence="10" id="KW-1185">Reference proteome</keyword>
<feature type="compositionally biased region" description="Basic residues" evidence="7">
    <location>
        <begin position="291"/>
        <end position="301"/>
    </location>
</feature>
<dbReference type="OrthoDB" id="10002959at2759"/>
<dbReference type="PANTHER" id="PTHR24276:SF98">
    <property type="entry name" value="FI18310P1-RELATED"/>
    <property type="match status" value="1"/>
</dbReference>
<organism evidence="9 10">
    <name type="scientific">Mytilus edulis</name>
    <name type="common">Blue mussel</name>
    <dbReference type="NCBI Taxonomy" id="6550"/>
    <lineage>
        <taxon>Eukaryota</taxon>
        <taxon>Metazoa</taxon>
        <taxon>Spiralia</taxon>
        <taxon>Lophotrochozoa</taxon>
        <taxon>Mollusca</taxon>
        <taxon>Bivalvia</taxon>
        <taxon>Autobranchia</taxon>
        <taxon>Pteriomorphia</taxon>
        <taxon>Mytilida</taxon>
        <taxon>Mytiloidea</taxon>
        <taxon>Mytilidae</taxon>
        <taxon>Mytilinae</taxon>
        <taxon>Mytilus</taxon>
    </lineage>
</organism>
<comment type="similarity">
    <text evidence="1">Belongs to the peptidase S1 family.</text>
</comment>
<dbReference type="FunFam" id="2.40.10.10:FF:000068">
    <property type="entry name" value="transmembrane protease serine 2"/>
    <property type="match status" value="1"/>
</dbReference>
<keyword evidence="4 6" id="KW-0720">Serine protease</keyword>
<dbReference type="InterPro" id="IPR018114">
    <property type="entry name" value="TRYPSIN_HIS"/>
</dbReference>
<feature type="region of interest" description="Disordered" evidence="7">
    <location>
        <begin position="258"/>
        <end position="301"/>
    </location>
</feature>
<evidence type="ECO:0000256" key="4">
    <source>
        <dbReference type="ARBA" id="ARBA00022825"/>
    </source>
</evidence>
<comment type="caution">
    <text evidence="9">The sequence shown here is derived from an EMBL/GenBank/DDBJ whole genome shotgun (WGS) entry which is preliminary data.</text>
</comment>
<dbReference type="Proteomes" id="UP000683360">
    <property type="component" value="Unassembled WGS sequence"/>
</dbReference>
<gene>
    <name evidence="9" type="ORF">MEDL_58276</name>
</gene>
<dbReference type="InterPro" id="IPR009003">
    <property type="entry name" value="Peptidase_S1_PA"/>
</dbReference>
<dbReference type="CDD" id="cd00190">
    <property type="entry name" value="Tryp_SPc"/>
    <property type="match status" value="1"/>
</dbReference>
<dbReference type="Gene3D" id="2.40.10.10">
    <property type="entry name" value="Trypsin-like serine proteases"/>
    <property type="match status" value="1"/>
</dbReference>
<dbReference type="PROSITE" id="PS00134">
    <property type="entry name" value="TRYPSIN_HIS"/>
    <property type="match status" value="1"/>
</dbReference>